<dbReference type="RefSeq" id="WP_290398132.1">
    <property type="nucleotide sequence ID" value="NZ_JAUHLN010000001.1"/>
</dbReference>
<organism evidence="3 4">
    <name type="scientific">Fictibacillus terranigra</name>
    <dbReference type="NCBI Taxonomy" id="3058424"/>
    <lineage>
        <taxon>Bacteria</taxon>
        <taxon>Bacillati</taxon>
        <taxon>Bacillota</taxon>
        <taxon>Bacilli</taxon>
        <taxon>Bacillales</taxon>
        <taxon>Fictibacillaceae</taxon>
        <taxon>Fictibacillus</taxon>
    </lineage>
</organism>
<dbReference type="CDD" id="cd00761">
    <property type="entry name" value="Glyco_tranf_GTA_type"/>
    <property type="match status" value="1"/>
</dbReference>
<keyword evidence="3" id="KW-0328">Glycosyltransferase</keyword>
<dbReference type="EC" id="2.4.-.-" evidence="3"/>
<accession>A0ABT8E251</accession>
<evidence type="ECO:0000256" key="1">
    <source>
        <dbReference type="ARBA" id="ARBA00006739"/>
    </source>
</evidence>
<dbReference type="InterPro" id="IPR001173">
    <property type="entry name" value="Glyco_trans_2-like"/>
</dbReference>
<gene>
    <name evidence="3" type="ORF">QYF49_02940</name>
</gene>
<dbReference type="PANTHER" id="PTHR22916:SF3">
    <property type="entry name" value="UDP-GLCNAC:BETAGAL BETA-1,3-N-ACETYLGLUCOSAMINYLTRANSFERASE-LIKE PROTEIN 1"/>
    <property type="match status" value="1"/>
</dbReference>
<sequence length="510" mass="59907">MSSPFRQTAREFLQSDKIEIVNYPSRRPAKWFGRKKKITVVTAAYNVETFIHKTVDSVIQQTMDFDDIEYIIVDDCSTDRTKEILHHYASKHKNICVVSLKENTGTPGTPRNIGIELATGKYITFLDGDDWLEPDGLETLVNILEETGDDYAVGKTIKVTSDSETIIGEHESVKERRSITPYEIPRMFYHMGPRARAVKLSLLKEHDIGFPDMKFGEDKQFFCDVFFHVNTISTTTKPVFYVNRTDENPGSLTKVTSVLDKRRCDLQVIQHIKAQNLPVEKERAALTRLYEIDMFKTFDSQVFVRSDEKEAFIGVLREAMETTKDLRYDFRESFQVPMYRAAADLFMEDRIDDFIQLFTWLKREKNKKYVIKDGLPYYELPFFNDKFQHIRIPMLARAIDSYTENGDYVQTFEIYGDHVDHVNTVLIRDRKNYWNEIQVDFEISGNRGEFRVPFKKLNQLKTAFYTVFIRYNDYELINIKRILKNEMVYKDRTFNFYSTKANNIGLKITE</sequence>
<reference evidence="3" key="1">
    <citation type="submission" date="2023-06" db="EMBL/GenBank/DDBJ databases">
        <title>Draft Genome Sequences of Representative Paenibacillus Polymyxa, Bacillus cereus, Fictibacillus sp., and Brevibacillus agri Strains Isolated from Amazonian Dark Earth.</title>
        <authorList>
            <person name="Pellegrinetti T.A."/>
            <person name="Cunha I.C.M."/>
            <person name="Chaves M.G."/>
            <person name="Freitas A.S."/>
            <person name="Silva A.V.R."/>
            <person name="Tsai S.M."/>
            <person name="Mendes L.W."/>
        </authorList>
    </citation>
    <scope>NUCLEOTIDE SEQUENCE</scope>
    <source>
        <strain evidence="3">CENA-BCM004</strain>
    </source>
</reference>
<dbReference type="PANTHER" id="PTHR22916">
    <property type="entry name" value="GLYCOSYLTRANSFERASE"/>
    <property type="match status" value="1"/>
</dbReference>
<comment type="caution">
    <text evidence="3">The sequence shown here is derived from an EMBL/GenBank/DDBJ whole genome shotgun (WGS) entry which is preliminary data.</text>
</comment>
<protein>
    <submittedName>
        <fullName evidence="3">Glycosyltransferase family 2 protein</fullName>
        <ecNumber evidence="3">2.4.-.-</ecNumber>
    </submittedName>
</protein>
<proteinExistence type="inferred from homology"/>
<feature type="domain" description="Glycosyltransferase 2-like" evidence="2">
    <location>
        <begin position="39"/>
        <end position="172"/>
    </location>
</feature>
<evidence type="ECO:0000313" key="3">
    <source>
        <dbReference type="EMBL" id="MDN4071987.1"/>
    </source>
</evidence>
<dbReference type="EMBL" id="JAUHLN010000001">
    <property type="protein sequence ID" value="MDN4071987.1"/>
    <property type="molecule type" value="Genomic_DNA"/>
</dbReference>
<dbReference type="Gene3D" id="3.90.550.10">
    <property type="entry name" value="Spore Coat Polysaccharide Biosynthesis Protein SpsA, Chain A"/>
    <property type="match status" value="1"/>
</dbReference>
<dbReference type="Proteomes" id="UP001168694">
    <property type="component" value="Unassembled WGS sequence"/>
</dbReference>
<dbReference type="InterPro" id="IPR029044">
    <property type="entry name" value="Nucleotide-diphossugar_trans"/>
</dbReference>
<dbReference type="GO" id="GO:0016757">
    <property type="term" value="F:glycosyltransferase activity"/>
    <property type="evidence" value="ECO:0007669"/>
    <property type="project" value="UniProtKB-KW"/>
</dbReference>
<evidence type="ECO:0000259" key="2">
    <source>
        <dbReference type="Pfam" id="PF00535"/>
    </source>
</evidence>
<keyword evidence="4" id="KW-1185">Reference proteome</keyword>
<keyword evidence="3" id="KW-0808">Transferase</keyword>
<name>A0ABT8E251_9BACL</name>
<evidence type="ECO:0000313" key="4">
    <source>
        <dbReference type="Proteomes" id="UP001168694"/>
    </source>
</evidence>
<comment type="similarity">
    <text evidence="1">Belongs to the glycosyltransferase 2 family.</text>
</comment>
<dbReference type="Pfam" id="PF00535">
    <property type="entry name" value="Glycos_transf_2"/>
    <property type="match status" value="1"/>
</dbReference>
<dbReference type="SUPFAM" id="SSF53448">
    <property type="entry name" value="Nucleotide-diphospho-sugar transferases"/>
    <property type="match status" value="1"/>
</dbReference>